<dbReference type="PANTHER" id="PTHR33018">
    <property type="entry name" value="OS10G0338966 PROTEIN-RELATED"/>
    <property type="match status" value="1"/>
</dbReference>
<dbReference type="Pfam" id="PF03004">
    <property type="entry name" value="Transposase_24"/>
    <property type="match status" value="1"/>
</dbReference>
<dbReference type="InterPro" id="IPR004252">
    <property type="entry name" value="Probable_transposase_24"/>
</dbReference>
<name>A0AAX6G1U6_IRIPA</name>
<sequence>MQLLKAEFDIPSYLRKDVERSMPDVFRKLKHTLRKDHLDKQPNLEAKMMAIPNRIRKEDWEQFCINEVDDKQLKRRAMAVESRKHSVYGHTGGRKSSAMVEYEMAKREDPTIPITRTQVWIETHTKKDRTTLPSAEPFMKLVKEKLVESTQSESDNNSVHPLSIDNDPLTQVFGKKVKGLPGVGSFVSKRKYDATLHAHIMYTEEKGEREGLKKKVDEMQTKVNFIFDYCKSQIGGPPATIPQSTGGSSTHMPMPHAGGSSSPIPISQTDGTSTPVLQQLQATIRKSIPMPPMMINNARGPSLGEREKDSTTLASTEPTPTARLCELFDWNWNCVAVAKEVIDPIHRGNCHNYQLDPQYEMKVSMSVRKIFFAKLYKETPDAKTIKEVGVGEFLVWPKSHIKFMEALI</sequence>
<evidence type="ECO:0000256" key="1">
    <source>
        <dbReference type="SAM" id="MobiDB-lite"/>
    </source>
</evidence>
<dbReference type="EMBL" id="JANAVB010024598">
    <property type="protein sequence ID" value="KAJ6822141.1"/>
    <property type="molecule type" value="Genomic_DNA"/>
</dbReference>
<organism evidence="2 3">
    <name type="scientific">Iris pallida</name>
    <name type="common">Sweet iris</name>
    <dbReference type="NCBI Taxonomy" id="29817"/>
    <lineage>
        <taxon>Eukaryota</taxon>
        <taxon>Viridiplantae</taxon>
        <taxon>Streptophyta</taxon>
        <taxon>Embryophyta</taxon>
        <taxon>Tracheophyta</taxon>
        <taxon>Spermatophyta</taxon>
        <taxon>Magnoliopsida</taxon>
        <taxon>Liliopsida</taxon>
        <taxon>Asparagales</taxon>
        <taxon>Iridaceae</taxon>
        <taxon>Iridoideae</taxon>
        <taxon>Irideae</taxon>
        <taxon>Iris</taxon>
    </lineage>
</organism>
<evidence type="ECO:0000313" key="2">
    <source>
        <dbReference type="EMBL" id="KAJ6822141.1"/>
    </source>
</evidence>
<protein>
    <submittedName>
        <fullName evidence="2">Uncharacterized protein</fullName>
    </submittedName>
</protein>
<keyword evidence="3" id="KW-1185">Reference proteome</keyword>
<proteinExistence type="predicted"/>
<dbReference type="Proteomes" id="UP001140949">
    <property type="component" value="Unassembled WGS sequence"/>
</dbReference>
<comment type="caution">
    <text evidence="2">The sequence shown here is derived from an EMBL/GenBank/DDBJ whole genome shotgun (WGS) entry which is preliminary data.</text>
</comment>
<accession>A0AAX6G1U6</accession>
<feature type="compositionally biased region" description="Polar residues" evidence="1">
    <location>
        <begin position="241"/>
        <end position="251"/>
    </location>
</feature>
<reference evidence="2" key="1">
    <citation type="journal article" date="2023" name="GigaByte">
        <title>Genome assembly of the bearded iris, Iris pallida Lam.</title>
        <authorList>
            <person name="Bruccoleri R.E."/>
            <person name="Oakeley E.J."/>
            <person name="Faust A.M.E."/>
            <person name="Altorfer M."/>
            <person name="Dessus-Babus S."/>
            <person name="Burckhardt D."/>
            <person name="Oertli M."/>
            <person name="Naumann U."/>
            <person name="Petersen F."/>
            <person name="Wong J."/>
        </authorList>
    </citation>
    <scope>NUCLEOTIDE SEQUENCE</scope>
    <source>
        <strain evidence="2">GSM-AAB239-AS_SAM_17_03QT</strain>
    </source>
</reference>
<reference evidence="2" key="2">
    <citation type="submission" date="2023-04" db="EMBL/GenBank/DDBJ databases">
        <authorList>
            <person name="Bruccoleri R.E."/>
            <person name="Oakeley E.J."/>
            <person name="Faust A.-M."/>
            <person name="Dessus-Babus S."/>
            <person name="Altorfer M."/>
            <person name="Burckhardt D."/>
            <person name="Oertli M."/>
            <person name="Naumann U."/>
            <person name="Petersen F."/>
            <person name="Wong J."/>
        </authorList>
    </citation>
    <scope>NUCLEOTIDE SEQUENCE</scope>
    <source>
        <strain evidence="2">GSM-AAB239-AS_SAM_17_03QT</strain>
        <tissue evidence="2">Leaf</tissue>
    </source>
</reference>
<evidence type="ECO:0000313" key="3">
    <source>
        <dbReference type="Proteomes" id="UP001140949"/>
    </source>
</evidence>
<feature type="region of interest" description="Disordered" evidence="1">
    <location>
        <begin position="240"/>
        <end position="262"/>
    </location>
</feature>
<dbReference type="PANTHER" id="PTHR33018:SF37">
    <property type="entry name" value="TRANSPOSASE TNP1_EN_SPM-LIKE DOMAIN-CONTAINING PROTEIN"/>
    <property type="match status" value="1"/>
</dbReference>
<gene>
    <name evidence="2" type="ORF">M6B38_389620</name>
</gene>
<dbReference type="AlphaFoldDB" id="A0AAX6G1U6"/>